<dbReference type="Pfam" id="PF01590">
    <property type="entry name" value="GAF"/>
    <property type="match status" value="1"/>
</dbReference>
<organism evidence="2 3">
    <name type="scientific">Iodobacter fluviatilis</name>
    <dbReference type="NCBI Taxonomy" id="537"/>
    <lineage>
        <taxon>Bacteria</taxon>
        <taxon>Pseudomonadati</taxon>
        <taxon>Pseudomonadota</taxon>
        <taxon>Betaproteobacteria</taxon>
        <taxon>Neisseriales</taxon>
        <taxon>Chitinibacteraceae</taxon>
        <taxon>Iodobacter</taxon>
    </lineage>
</organism>
<keyword evidence="3" id="KW-1185">Reference proteome</keyword>
<protein>
    <submittedName>
        <fullName evidence="2">Histidine kinase</fullName>
    </submittedName>
</protein>
<dbReference type="PANTHER" id="PTHR43102">
    <property type="entry name" value="SLR1143 PROTEIN"/>
    <property type="match status" value="1"/>
</dbReference>
<dbReference type="EMBL" id="CP025781">
    <property type="protein sequence ID" value="QBC42712.1"/>
    <property type="molecule type" value="Genomic_DNA"/>
</dbReference>
<dbReference type="KEGG" id="ifl:C1H71_03525"/>
<dbReference type="InterPro" id="IPR029016">
    <property type="entry name" value="GAF-like_dom_sf"/>
</dbReference>
<dbReference type="InterPro" id="IPR003018">
    <property type="entry name" value="GAF"/>
</dbReference>
<evidence type="ECO:0000259" key="1">
    <source>
        <dbReference type="SMART" id="SM00065"/>
    </source>
</evidence>
<dbReference type="GO" id="GO:0016301">
    <property type="term" value="F:kinase activity"/>
    <property type="evidence" value="ECO:0007669"/>
    <property type="project" value="UniProtKB-KW"/>
</dbReference>
<dbReference type="SUPFAM" id="SSF55781">
    <property type="entry name" value="GAF domain-like"/>
    <property type="match status" value="1"/>
</dbReference>
<dbReference type="AlphaFoldDB" id="A0A7G3G6B1"/>
<dbReference type="Proteomes" id="UP000515917">
    <property type="component" value="Chromosome"/>
</dbReference>
<evidence type="ECO:0000313" key="3">
    <source>
        <dbReference type="Proteomes" id="UP000515917"/>
    </source>
</evidence>
<keyword evidence="2" id="KW-0808">Transferase</keyword>
<dbReference type="SMART" id="SM00065">
    <property type="entry name" value="GAF"/>
    <property type="match status" value="1"/>
</dbReference>
<gene>
    <name evidence="2" type="ORF">C1H71_03525</name>
</gene>
<dbReference type="Gene3D" id="3.30.450.40">
    <property type="match status" value="1"/>
</dbReference>
<reference evidence="2 3" key="1">
    <citation type="submission" date="2018-01" db="EMBL/GenBank/DDBJ databases">
        <title>Genome sequence of Iodobacter sp. strain PCH194 isolated from Indian Trans-Himalaya.</title>
        <authorList>
            <person name="Kumar V."/>
            <person name="Thakur V."/>
            <person name="Kumar S."/>
            <person name="Singh D."/>
        </authorList>
    </citation>
    <scope>NUCLEOTIDE SEQUENCE [LARGE SCALE GENOMIC DNA]</scope>
    <source>
        <strain evidence="2 3">PCH194</strain>
    </source>
</reference>
<feature type="domain" description="GAF" evidence="1">
    <location>
        <begin position="26"/>
        <end position="168"/>
    </location>
</feature>
<proteinExistence type="predicted"/>
<keyword evidence="2" id="KW-0418">Kinase</keyword>
<accession>A0A7G3G6B1</accession>
<evidence type="ECO:0000313" key="2">
    <source>
        <dbReference type="EMBL" id="QBC42712.1"/>
    </source>
</evidence>
<dbReference type="PANTHER" id="PTHR43102:SF2">
    <property type="entry name" value="GAF DOMAIN-CONTAINING PROTEIN"/>
    <property type="match status" value="1"/>
</dbReference>
<sequence>MQVPAMPSNEALRIETLRELLILDTPLEARFDNLTIAAAAFFRVKIAVVSLLDSHRQWFKSSCGLNAKETHRDISFCGHAILHNEVFVIEDALQDVRFFDNPLVTGEPQIRFYAGAPLIASNGMNLGTLCLIDPYPRKLQDFEIEMLVDMAKLVEQELERPMARAVVA</sequence>
<name>A0A7G3G6B1_9NEIS</name>